<dbReference type="AlphaFoldDB" id="A0A4C1ULA8"/>
<gene>
    <name evidence="2" type="ORF">EVAR_95736_1</name>
</gene>
<evidence type="ECO:0000256" key="1">
    <source>
        <dbReference type="SAM" id="MobiDB-lite"/>
    </source>
</evidence>
<evidence type="ECO:0000313" key="3">
    <source>
        <dbReference type="Proteomes" id="UP000299102"/>
    </source>
</evidence>
<evidence type="ECO:0000313" key="2">
    <source>
        <dbReference type="EMBL" id="GBP26950.1"/>
    </source>
</evidence>
<organism evidence="2 3">
    <name type="scientific">Eumeta variegata</name>
    <name type="common">Bagworm moth</name>
    <name type="synonym">Eumeta japonica</name>
    <dbReference type="NCBI Taxonomy" id="151549"/>
    <lineage>
        <taxon>Eukaryota</taxon>
        <taxon>Metazoa</taxon>
        <taxon>Ecdysozoa</taxon>
        <taxon>Arthropoda</taxon>
        <taxon>Hexapoda</taxon>
        <taxon>Insecta</taxon>
        <taxon>Pterygota</taxon>
        <taxon>Neoptera</taxon>
        <taxon>Endopterygota</taxon>
        <taxon>Lepidoptera</taxon>
        <taxon>Glossata</taxon>
        <taxon>Ditrysia</taxon>
        <taxon>Tineoidea</taxon>
        <taxon>Psychidae</taxon>
        <taxon>Oiketicinae</taxon>
        <taxon>Eumeta</taxon>
    </lineage>
</organism>
<feature type="compositionally biased region" description="Polar residues" evidence="1">
    <location>
        <begin position="1"/>
        <end position="18"/>
    </location>
</feature>
<keyword evidence="3" id="KW-1185">Reference proteome</keyword>
<accession>A0A4C1ULA8</accession>
<dbReference type="EMBL" id="BGZK01000187">
    <property type="protein sequence ID" value="GBP26950.1"/>
    <property type="molecule type" value="Genomic_DNA"/>
</dbReference>
<dbReference type="Proteomes" id="UP000299102">
    <property type="component" value="Unassembled WGS sequence"/>
</dbReference>
<comment type="caution">
    <text evidence="2">The sequence shown here is derived from an EMBL/GenBank/DDBJ whole genome shotgun (WGS) entry which is preliminary data.</text>
</comment>
<name>A0A4C1ULA8_EUMVA</name>
<feature type="region of interest" description="Disordered" evidence="1">
    <location>
        <begin position="1"/>
        <end position="23"/>
    </location>
</feature>
<reference evidence="2 3" key="1">
    <citation type="journal article" date="2019" name="Commun. Biol.">
        <title>The bagworm genome reveals a unique fibroin gene that provides high tensile strength.</title>
        <authorList>
            <person name="Kono N."/>
            <person name="Nakamura H."/>
            <person name="Ohtoshi R."/>
            <person name="Tomita M."/>
            <person name="Numata K."/>
            <person name="Arakawa K."/>
        </authorList>
    </citation>
    <scope>NUCLEOTIDE SEQUENCE [LARGE SCALE GENOMIC DNA]</scope>
</reference>
<sequence>MSLLTDRTGTYSDTFTPRSRTHRCELSRESGECDTFRFVRPPTEQRPRLGRARPGSDAFGWNARHAAARRLRRGAVEALKARRAPTYARLLARSSARRII</sequence>
<protein>
    <submittedName>
        <fullName evidence="2">Uncharacterized protein</fullName>
    </submittedName>
</protein>
<proteinExistence type="predicted"/>